<evidence type="ECO:0000256" key="3">
    <source>
        <dbReference type="ARBA" id="ARBA00022701"/>
    </source>
</evidence>
<dbReference type="Pfam" id="PF17681">
    <property type="entry name" value="GCP_N_terminal"/>
    <property type="match status" value="1"/>
</dbReference>
<dbReference type="GO" id="GO:0031122">
    <property type="term" value="P:cytoplasmic microtubule organization"/>
    <property type="evidence" value="ECO:0007669"/>
    <property type="project" value="TreeGrafter"/>
</dbReference>
<dbReference type="GO" id="GO:0000922">
    <property type="term" value="C:spindle pole"/>
    <property type="evidence" value="ECO:0007669"/>
    <property type="project" value="InterPro"/>
</dbReference>
<dbReference type="GO" id="GO:0005816">
    <property type="term" value="C:spindle pole body"/>
    <property type="evidence" value="ECO:0007669"/>
    <property type="project" value="UniProtKB-ARBA"/>
</dbReference>
<dbReference type="GO" id="GO:0000930">
    <property type="term" value="C:gamma-tubulin complex"/>
    <property type="evidence" value="ECO:0007669"/>
    <property type="project" value="TreeGrafter"/>
</dbReference>
<evidence type="ECO:0000259" key="7">
    <source>
        <dbReference type="Pfam" id="PF17681"/>
    </source>
</evidence>
<dbReference type="GO" id="GO:0051225">
    <property type="term" value="P:spindle assembly"/>
    <property type="evidence" value="ECO:0007669"/>
    <property type="project" value="TreeGrafter"/>
</dbReference>
<dbReference type="OrthoDB" id="775571at2759"/>
<protein>
    <recommendedName>
        <fullName evidence="5">Spindle pole body component</fullName>
    </recommendedName>
</protein>
<comment type="subcellular location">
    <subcellularLocation>
        <location evidence="5">Cytoplasm</location>
        <location evidence="5">Cytoskeleton</location>
        <location evidence="5">Microtubule organizing center</location>
    </subcellularLocation>
</comment>
<dbReference type="PANTHER" id="PTHR19302:SF70">
    <property type="entry name" value="GAMMA-TUBULIN COMPLEX COMPONENT 6"/>
    <property type="match status" value="1"/>
</dbReference>
<dbReference type="RefSeq" id="XP_042994612.1">
    <property type="nucleotide sequence ID" value="XM_043138678.1"/>
</dbReference>
<dbReference type="InterPro" id="IPR007259">
    <property type="entry name" value="GCP"/>
</dbReference>
<feature type="domain" description="Gamma tubulin complex component C-terminal" evidence="6">
    <location>
        <begin position="585"/>
        <end position="955"/>
    </location>
</feature>
<dbReference type="InterPro" id="IPR042241">
    <property type="entry name" value="GCP_C_sf"/>
</dbReference>
<dbReference type="GO" id="GO:0043015">
    <property type="term" value="F:gamma-tubulin binding"/>
    <property type="evidence" value="ECO:0007669"/>
    <property type="project" value="InterPro"/>
</dbReference>
<keyword evidence="9" id="KW-1185">Reference proteome</keyword>
<keyword evidence="3 5" id="KW-0493">Microtubule</keyword>
<gene>
    <name evidence="8" type="ORF">UV8b_01180</name>
</gene>
<dbReference type="InterPro" id="IPR041470">
    <property type="entry name" value="GCP_N"/>
</dbReference>
<dbReference type="GO" id="GO:0005874">
    <property type="term" value="C:microtubule"/>
    <property type="evidence" value="ECO:0007669"/>
    <property type="project" value="UniProtKB-KW"/>
</dbReference>
<evidence type="ECO:0000256" key="2">
    <source>
        <dbReference type="ARBA" id="ARBA00022490"/>
    </source>
</evidence>
<evidence type="ECO:0000313" key="9">
    <source>
        <dbReference type="Proteomes" id="UP000027002"/>
    </source>
</evidence>
<accession>A0A8E5HK37</accession>
<dbReference type="GO" id="GO:0051321">
    <property type="term" value="P:meiotic cell cycle"/>
    <property type="evidence" value="ECO:0007669"/>
    <property type="project" value="TreeGrafter"/>
</dbReference>
<dbReference type="Proteomes" id="UP000027002">
    <property type="component" value="Chromosome 1"/>
</dbReference>
<dbReference type="EMBL" id="CP072753">
    <property type="protein sequence ID" value="QUC16939.1"/>
    <property type="molecule type" value="Genomic_DNA"/>
</dbReference>
<evidence type="ECO:0000259" key="6">
    <source>
        <dbReference type="Pfam" id="PF04130"/>
    </source>
</evidence>
<dbReference type="Gene3D" id="1.20.120.1900">
    <property type="entry name" value="Gamma-tubulin complex, C-terminal domain"/>
    <property type="match status" value="1"/>
</dbReference>
<dbReference type="GO" id="GO:0007020">
    <property type="term" value="P:microtubule nucleation"/>
    <property type="evidence" value="ECO:0007669"/>
    <property type="project" value="InterPro"/>
</dbReference>
<comment type="similarity">
    <text evidence="1 5">Belongs to the TUBGCP family.</text>
</comment>
<dbReference type="Pfam" id="PF04130">
    <property type="entry name" value="GCP_C_terminal"/>
    <property type="match status" value="1"/>
</dbReference>
<name>A0A8E5HK37_USTVR</name>
<evidence type="ECO:0000256" key="1">
    <source>
        <dbReference type="ARBA" id="ARBA00010337"/>
    </source>
</evidence>
<evidence type="ECO:0000256" key="5">
    <source>
        <dbReference type="RuleBase" id="RU363050"/>
    </source>
</evidence>
<dbReference type="GeneID" id="66061958"/>
<dbReference type="GO" id="GO:0051011">
    <property type="term" value="F:microtubule minus-end binding"/>
    <property type="evidence" value="ECO:0007669"/>
    <property type="project" value="TreeGrafter"/>
</dbReference>
<dbReference type="GO" id="GO:0000278">
    <property type="term" value="P:mitotic cell cycle"/>
    <property type="evidence" value="ECO:0007669"/>
    <property type="project" value="TreeGrafter"/>
</dbReference>
<dbReference type="KEGG" id="uvi:66061958"/>
<keyword evidence="2 5" id="KW-0963">Cytoplasm</keyword>
<evidence type="ECO:0000313" key="8">
    <source>
        <dbReference type="EMBL" id="QUC16939.1"/>
    </source>
</evidence>
<organism evidence="8 9">
    <name type="scientific">Ustilaginoidea virens</name>
    <name type="common">Rice false smut fungus</name>
    <name type="synonym">Villosiclava virens</name>
    <dbReference type="NCBI Taxonomy" id="1159556"/>
    <lineage>
        <taxon>Eukaryota</taxon>
        <taxon>Fungi</taxon>
        <taxon>Dikarya</taxon>
        <taxon>Ascomycota</taxon>
        <taxon>Pezizomycotina</taxon>
        <taxon>Sordariomycetes</taxon>
        <taxon>Hypocreomycetidae</taxon>
        <taxon>Hypocreales</taxon>
        <taxon>Clavicipitaceae</taxon>
        <taxon>Ustilaginoidea</taxon>
    </lineage>
</organism>
<reference evidence="8" key="1">
    <citation type="submission" date="2020-03" db="EMBL/GenBank/DDBJ databases">
        <title>A mixture of massive structural variations and highly conserved coding sequences in Ustilaginoidea virens genome.</title>
        <authorList>
            <person name="Zhang K."/>
            <person name="Zhao Z."/>
            <person name="Zhang Z."/>
            <person name="Li Y."/>
            <person name="Hsiang T."/>
            <person name="Sun W."/>
        </authorList>
    </citation>
    <scope>NUCLEOTIDE SEQUENCE</scope>
    <source>
        <strain evidence="8">UV-8b</strain>
    </source>
</reference>
<keyword evidence="4 5" id="KW-0206">Cytoskeleton</keyword>
<evidence type="ECO:0000256" key="4">
    <source>
        <dbReference type="ARBA" id="ARBA00023212"/>
    </source>
</evidence>
<dbReference type="FunFam" id="1.20.120.1900:FF:000013">
    <property type="entry name" value="Spindle pole body component"/>
    <property type="match status" value="1"/>
</dbReference>
<dbReference type="InterPro" id="IPR040457">
    <property type="entry name" value="GCP_C"/>
</dbReference>
<feature type="domain" description="Gamma tubulin complex component protein N-terminal" evidence="7">
    <location>
        <begin position="170"/>
        <end position="456"/>
    </location>
</feature>
<dbReference type="AlphaFoldDB" id="A0A8E5HK37"/>
<proteinExistence type="inferred from homology"/>
<dbReference type="PANTHER" id="PTHR19302">
    <property type="entry name" value="GAMMA TUBULIN COMPLEX PROTEIN"/>
    <property type="match status" value="1"/>
</dbReference>
<sequence length="958" mass="107523">MIRETAETDVFAIPDFWKTSRCLDQQATIPTCCFGPTSDEPGQDEPKLLPLQPLNRDREGFFRIPESASAEPDDPKNAEELDQACSTDGLEGEVESEIDVWMDSASPSLGLATFRTWQAFYNGSPVPCRPSFLSEAGSGAYDALLHWPTDPLDLQNIDTPVVETRPYFSSLLALSLGRESVFFSKEPEKGTFKRTISTCRVPGYTWQVLQGVEALAMECGSTYSALGAFSQSLYASTSRCAVALASSIQRILEAVEYRVIVDGCRPQSLLQLQSCVQQASAVLQPLRDLQARTPRNSSDQEILSVVFQEAATREWSDKSIQDILYEMLRRVSNPWIESVEEWLGIRPEVGMPFTKASLGAVKGFVKVDVEVLTDDLGRRCEDVDFRLDADKVPQFLPMDIARSIFETGRNLRFIAEFHPQHPLSQPELIMAQRPPKAGWVFDWASVSHLERHIQQYQSNLLQKMQQSRLDSSNNFCQSGDPQVGQTTGFALELFGLDEEVLEQRLLESMTRLNQPLKERCNTDSLGRLVRESSSRDEDGDLGVADDKPHWSLVPILSFGGIVSAQARIVNRESLRLLFAAHGIQQHLRLQRDFQLLGNGLFCSRLSQALFDTDLETAERRAGVALQGGVMGLRLGGRATWPPASSELRLALMGVLSESYEGDGRLEMPKTRGSWGYEVPSAAPLPGNLSFAVRDMSEEEIDKCMDPDALEALDFLRLSYTTPPELACIITPVHLMHYDRIFKFLLRILRMVYTVNQSYRDINSRHRTSWFGENAALRFVRESQHFVSSVASYFLDSGVAIAWQAFEQRLDKMRVELDDADACVPKAVYRPSQVRDMHSRVLERIMHALFLRKRQQPVIRLLEEIFAMVLSYAKRLRLQALGMANEEAGDDAETAALYAQFKRKLQIFITVCRGLSEKGRAGNQTLAEGTISDEAGIGDDGLIAQLLTKLDMGDYYCRH</sequence>